<dbReference type="SMART" id="SM00320">
    <property type="entry name" value="WD40"/>
    <property type="match status" value="4"/>
</dbReference>
<accession>A0A5J4YQ64</accession>
<feature type="compositionally biased region" description="Low complexity" evidence="4">
    <location>
        <begin position="574"/>
        <end position="583"/>
    </location>
</feature>
<feature type="compositionally biased region" description="Low complexity" evidence="4">
    <location>
        <begin position="3588"/>
        <end position="3600"/>
    </location>
</feature>
<dbReference type="PROSITE" id="PS00678">
    <property type="entry name" value="WD_REPEATS_1"/>
    <property type="match status" value="1"/>
</dbReference>
<organism evidence="7 8">
    <name type="scientific">Porphyridium purpureum</name>
    <name type="common">Red alga</name>
    <name type="synonym">Porphyridium cruentum</name>
    <dbReference type="NCBI Taxonomy" id="35688"/>
    <lineage>
        <taxon>Eukaryota</taxon>
        <taxon>Rhodophyta</taxon>
        <taxon>Bangiophyceae</taxon>
        <taxon>Porphyridiales</taxon>
        <taxon>Porphyridiaceae</taxon>
        <taxon>Porphyridium</taxon>
    </lineage>
</organism>
<dbReference type="InterPro" id="IPR046851">
    <property type="entry name" value="NBCH_WD40"/>
</dbReference>
<dbReference type="Pfam" id="PF15787">
    <property type="entry name" value="DUF4704"/>
    <property type="match status" value="1"/>
</dbReference>
<dbReference type="InterPro" id="IPR050865">
    <property type="entry name" value="BEACH_Domain"/>
</dbReference>
<dbReference type="SUPFAM" id="SSF50729">
    <property type="entry name" value="PH domain-like"/>
    <property type="match status" value="1"/>
</dbReference>
<evidence type="ECO:0000259" key="6">
    <source>
        <dbReference type="PROSITE" id="PS51783"/>
    </source>
</evidence>
<dbReference type="InterPro" id="IPR023362">
    <property type="entry name" value="PH-BEACH_dom"/>
</dbReference>
<evidence type="ECO:0000313" key="8">
    <source>
        <dbReference type="Proteomes" id="UP000324585"/>
    </source>
</evidence>
<keyword evidence="8" id="KW-1185">Reference proteome</keyword>
<proteinExistence type="predicted"/>
<dbReference type="PROSITE" id="PS51783">
    <property type="entry name" value="PH_BEACH"/>
    <property type="match status" value="1"/>
</dbReference>
<feature type="compositionally biased region" description="Polar residues" evidence="4">
    <location>
        <begin position="2720"/>
        <end position="2731"/>
    </location>
</feature>
<dbReference type="InterPro" id="IPR036322">
    <property type="entry name" value="WD40_repeat_dom_sf"/>
</dbReference>
<dbReference type="OrthoDB" id="26681at2759"/>
<dbReference type="SUPFAM" id="SSF50978">
    <property type="entry name" value="WD40 repeat-like"/>
    <property type="match status" value="1"/>
</dbReference>
<dbReference type="PROSITE" id="PS50082">
    <property type="entry name" value="WD_REPEATS_2"/>
    <property type="match status" value="1"/>
</dbReference>
<dbReference type="PANTHER" id="PTHR13743">
    <property type="entry name" value="BEIGE/BEACH-RELATED"/>
    <property type="match status" value="1"/>
</dbReference>
<dbReference type="InterPro" id="IPR011993">
    <property type="entry name" value="PH-like_dom_sf"/>
</dbReference>
<gene>
    <name evidence="7" type="ORF">FVE85_9264</name>
</gene>
<feature type="compositionally biased region" description="Low complexity" evidence="4">
    <location>
        <begin position="2383"/>
        <end position="2399"/>
    </location>
</feature>
<feature type="compositionally biased region" description="Low complexity" evidence="4">
    <location>
        <begin position="2467"/>
        <end position="2483"/>
    </location>
</feature>
<dbReference type="EMBL" id="VRMN01000008">
    <property type="protein sequence ID" value="KAA8492992.1"/>
    <property type="molecule type" value="Genomic_DNA"/>
</dbReference>
<dbReference type="InterPro" id="IPR031570">
    <property type="entry name" value="NBEA/BDCP_DUF4704"/>
</dbReference>
<dbReference type="Gene3D" id="1.10.1540.10">
    <property type="entry name" value="BEACH domain"/>
    <property type="match status" value="1"/>
</dbReference>
<dbReference type="InterPro" id="IPR015943">
    <property type="entry name" value="WD40/YVTN_repeat-like_dom_sf"/>
</dbReference>
<feature type="region of interest" description="Disordered" evidence="4">
    <location>
        <begin position="2462"/>
        <end position="2489"/>
    </location>
</feature>
<dbReference type="CDD" id="cd06071">
    <property type="entry name" value="Beach"/>
    <property type="match status" value="1"/>
</dbReference>
<feature type="region of interest" description="Disordered" evidence="4">
    <location>
        <begin position="3586"/>
        <end position="3608"/>
    </location>
</feature>
<dbReference type="InterPro" id="IPR000409">
    <property type="entry name" value="BEACH_dom"/>
</dbReference>
<dbReference type="PROSITE" id="PS50197">
    <property type="entry name" value="BEACH"/>
    <property type="match status" value="1"/>
</dbReference>
<dbReference type="PROSITE" id="PS50294">
    <property type="entry name" value="WD_REPEATS_REGION"/>
    <property type="match status" value="1"/>
</dbReference>
<dbReference type="InterPro" id="IPR019775">
    <property type="entry name" value="WD40_repeat_CS"/>
</dbReference>
<evidence type="ECO:0000313" key="7">
    <source>
        <dbReference type="EMBL" id="KAA8492992.1"/>
    </source>
</evidence>
<feature type="repeat" description="WD" evidence="3">
    <location>
        <begin position="3535"/>
        <end position="3568"/>
    </location>
</feature>
<feature type="region of interest" description="Disordered" evidence="4">
    <location>
        <begin position="2383"/>
        <end position="2409"/>
    </location>
</feature>
<feature type="compositionally biased region" description="Acidic residues" evidence="4">
    <location>
        <begin position="2950"/>
        <end position="2961"/>
    </location>
</feature>
<feature type="region of interest" description="Disordered" evidence="4">
    <location>
        <begin position="2707"/>
        <end position="2731"/>
    </location>
</feature>
<dbReference type="Pfam" id="PF20426">
    <property type="entry name" value="NBCH_WD40"/>
    <property type="match status" value="2"/>
</dbReference>
<feature type="domain" description="BEACH-type PH" evidence="6">
    <location>
        <begin position="2886"/>
        <end position="3043"/>
    </location>
</feature>
<name>A0A5J4YQ64_PORPP</name>
<dbReference type="Pfam" id="PF02138">
    <property type="entry name" value="Beach"/>
    <property type="match status" value="1"/>
</dbReference>
<dbReference type="Proteomes" id="UP000324585">
    <property type="component" value="Unassembled WGS sequence"/>
</dbReference>
<feature type="region of interest" description="Disordered" evidence="4">
    <location>
        <begin position="2923"/>
        <end position="2970"/>
    </location>
</feature>
<protein>
    <submittedName>
        <fullName evidence="7">BEACH domain-containing protein lvsC</fullName>
    </submittedName>
</protein>
<dbReference type="Pfam" id="PF14844">
    <property type="entry name" value="PH_BEACH"/>
    <property type="match status" value="1"/>
</dbReference>
<dbReference type="Gene3D" id="2.130.10.10">
    <property type="entry name" value="YVTN repeat-like/Quinoprotein amine dehydrogenase"/>
    <property type="match status" value="2"/>
</dbReference>
<dbReference type="SMART" id="SM01026">
    <property type="entry name" value="Beach"/>
    <property type="match status" value="1"/>
</dbReference>
<reference evidence="8" key="1">
    <citation type="journal article" date="2019" name="Nat. Commun.">
        <title>Expansion of phycobilisome linker gene families in mesophilic red algae.</title>
        <authorList>
            <person name="Lee J."/>
            <person name="Kim D."/>
            <person name="Bhattacharya D."/>
            <person name="Yoon H.S."/>
        </authorList>
    </citation>
    <scope>NUCLEOTIDE SEQUENCE [LARGE SCALE GENOMIC DNA]</scope>
    <source>
        <strain evidence="8">CCMP 1328</strain>
    </source>
</reference>
<dbReference type="Gene3D" id="2.30.29.30">
    <property type="entry name" value="Pleckstrin-homology domain (PH domain)/Phosphotyrosine-binding domain (PTB)"/>
    <property type="match status" value="1"/>
</dbReference>
<comment type="caution">
    <text evidence="7">The sequence shown here is derived from an EMBL/GenBank/DDBJ whole genome shotgun (WGS) entry which is preliminary data.</text>
</comment>
<evidence type="ECO:0000256" key="2">
    <source>
        <dbReference type="ARBA" id="ARBA00022737"/>
    </source>
</evidence>
<keyword evidence="1 3" id="KW-0853">WD repeat</keyword>
<feature type="compositionally biased region" description="Low complexity" evidence="4">
    <location>
        <begin position="2925"/>
        <end position="2938"/>
    </location>
</feature>
<dbReference type="SUPFAM" id="SSF81837">
    <property type="entry name" value="BEACH domain"/>
    <property type="match status" value="1"/>
</dbReference>
<evidence type="ECO:0000256" key="4">
    <source>
        <dbReference type="SAM" id="MobiDB-lite"/>
    </source>
</evidence>
<evidence type="ECO:0000259" key="5">
    <source>
        <dbReference type="PROSITE" id="PS50197"/>
    </source>
</evidence>
<keyword evidence="2" id="KW-0677">Repeat</keyword>
<feature type="compositionally biased region" description="Basic and acidic residues" evidence="4">
    <location>
        <begin position="1408"/>
        <end position="1417"/>
    </location>
</feature>
<sequence length="3856" mass="417721">MLKRFVDEVVVAMHAWWKYAVTLHAPHGYADAASALGQARRLAALHVKVGEHLRAVERAEILDFNFFSAAGAGRDDRFQDQSTAQLRPGTATQNAESDLDLVEWTREVQRVLRTGLEAGAVQQVLRTFHAAQPRLLALSREHKELQKLWLAVLKQCEVVIGAQRANAFMSTAGSTSISSSGSDTLAPELLQLSVPQLMAVALVNLEQCGTSFNWAPDVAKVVVATTSRSLEWMCMQLLVSCDQIMGDFALRSASASTSSHSGVVSLGLADKSIDIACRLWLGVRVLIEPVFRLLLLLHAHAQAVRLFEKLQVAFIHLVPGLGSSVVATHLELWLLDTALSHPCFSQQRYASKKLVDLILAALQLRSWEFALAIRRKGVLQLDMPLSSMPIDARGDVRTLLDRFLCRVRLAQFLGVLGRRDESLAMHIFDARQGLWMVELLIVCEAWECKPLLALVVRACFAIADPFLDRSDGADDGLQVGRSGGESGRLNLCSSYTAMLLLAAFFEVVLKTARLEATFDVYMECCEQTLDRFGDAAARLFSSRNMYKTLVEVFAATRSLLRSKHAPPPLASHHQQQQQQQQQQGPSHSRAADASRTVRKYGSDSADAKNVGGEAKDQKDEDGYMRIMTLVQRASAVRVEAEVKAGSDGTVETFGGSTDEWLCVCNILLTHWPRLLQHQRFDATARVCSSILMCMDEETHRALIANGNFSPIIRLACRIARELDEPNMGANSPRSSSHASHLLRHSLTPAMQEMYIAALDRLALIMEGAFVTASALVDALRAAQSTCEFAELLTFRYTVSTGMKLFVRIMNEPCPGYGAPAGGALLSSTASRVGADFSYSTAGADAAETNIRTPEIGKGNSPGVHLVRKDTSLMPDGWALSASLGADVDASGAASATEVKGRGHVARSATSAILPTQPLRARAGVSPGQGEILLSTAVAPVDGLPAAVLAGKRAIVLAIVRTLGRLAGQLKLVQQSRRARFALKILSIALAGFCDMVLPSSPKENLRVFKDCMVSREIRSLVTKACVIDRVDGDLNVDSANRALISYSDLESFVSSVIQTLTYIHYGVKGRLDLAIFFQETEFSDEIWCLTGGSVNPNRSFSHKVMDTLFSILVENSRGTLALFEKRSEKTRLSDDEALLWHIRNPSALAMMLRLIRKASYASVDQSRSADSFDADTSLCDVEKVLSAISNLVVACTTNRAACANANLLDVVLEWLEADEGLIRQNEPSDEAQMVALRVVSLMGILVEYSISPPQMMRVLSLLRRGSRSGPNSGARIERRALVTGAVLDILNLSFIEKEGPPAFFDLSGKRSGLTANDMNIALSSSGSRSGYSAALWVRLERTSAHSVLFAIADDAGGLVELALMQNHCLSIRLAQHGAGVVSASHTDSNAPSNASPSDLTRSGTTTRKNFEADRDADGQGSDLLYNVGGIASSVAGQQQRSVPALAGNLKNDVHNTRVQLPDSQWCHILLTHSLSTGGASAFSIPMSSKGTEQKCHIYLNGVCVYAEALRLASSQGHGAKLFGNGLVKAVSFGCTTSGAQCFMGQLGATYVFSDVLNADVAATLASLGPAFDGNLLFPNVPRLLVSPPQQLGENLNNRKRKGALVARAGPIRTMLASSEWNSKVVERVMLLFAPRASNGRICPDNSLGGASGTLLSTFCRIAGPEYATQLCLAQDIRDSFSIAGGISELLPIFACLDALCVQQEGAGKNKPIPESLQVLPKLLHLLGVVVCTDSLYRSTFLHRRGFQMISFILKERCTPRHRTRRVVRAIWDLVDEFCALGSAREHSLLEQTNTGSASVSSSLAGSKEKDTAGSSFLNFQDSSAGLPKTSEMFVMTASLVRALVLDPLMWIAPGVDLSTALQMYAAVLDCLEYPHAGVAPGTNSGAENTSAPSGSGSSVSMGITDDNYASTKRNVIMYCLDVQSIIDLCMELSLPESILSVDTSRSDGSMGSRSEQMELCILLLRITVRAGVLRAKERSLTACNECLRVLFNIFDRASSDMGSSRIEDKSEAQNAQVVATCLLTVLCGDEYYERPQCSNDTLLFFSRGSSKSLFVTLINLFWSPVDKLRLGAIQLACQIEGMSSTGIALSPGTSYNKNRVNVGCSALAALLSHRVNKSACILALEVAFGPTSYSPFVPVVFALLCADREWKLSTSSLRAMTARIKADKSAGVRILSFPTWPQWMQKLCTRDIPTSESSTALAAEFYVALDALLYALLDCAFAEGPTLFLQQVERLLLTADYRLSRRALLVMLDLAQNVFVPLALLSRSGGGGGSHAGGSSIHHPQPEQQKQNAWMACFAGIVLLGEVLLYGRNPEQFDSDLALHLVNTMRIMGVWQRQALQLTLTLSSLKSSFLTSGRVSMDVAVQGINVTCVDAVSSTSSSAASLPAGGQQQLQPQDTGENNSSGVEDHLSRLEHTVEALAALGGFLRPCLRTLCSMVAWAVDEKASAEIARILIEAVKPFGGQPSSSSSKTSSSSSSSSSSAVPGSGQNPLRWQFYLRMTLSRLMDECELKQRSSGIRDHDPAADLPRRAWLEDALQAVEANFKESKKKSKFKLFGLNMAMSGSSGASSDKLEEEADAAARAMLKEQDWTLALGARAEVICAEMEKIEKEQDALKFETGFLLKDSVSKSVDKMLSEEASRLSLSQIKDAMAAAAVEKHWSKLDRALITERLENIDPNSMLWKLDTCEDALGRRFLMQWDTNGVNRAAAAHSPDPDAQAGSSMPSPSPSEITQRAISEIGELQISAPVAVVASGGAVSLAAGSDRRDQNQENLDRFEELVLNEQGNDVPEDELEHQVRSLTRLDSILNRQNAAAQGKKGTVQNTRAARRQFQRFGTAHGTESGGVGSTTALVDASASASASSALNVSTQHEAAAKQIAVAGAAASFSGTTLWSGDAMFMRPTYVCGGRLEMSRHELIFRPLGRSASASSSQKKSNASEPDSSLVGADDERGDGEGADSDDTNMNSAPTSSEKWIDERAFSLHSIAEVLFRRYALQPRAVEIFFSERRSHLQYVYRNHSQSQREIFLVFSSETVQKAFLKALKEQLKRIGNTFGAARVLSSPRHCMDALKPATEAWRAKSMSTFQYLMLVNKYAGRTYNDMSQYPVFPWVLADYSASVLDLASADVFRDLSKPMGCQRSEEEVARGVLESAREQLFRKRYAEWADPSTGIPPFHYGSHYSSPGSVLGFLVRVEPFTELFLRNQGGTFDYADRMFRSVRLAYKSATESTQNVNECIPEFYYQPEVFRNRNRLPLGVLHDGSEVGDVALPPWSLNSPDLFVKMHREALESVHVSSTLHLWIDLVFGVKQRGPLAKEACNVFYYLTYEGTVDLDRIHDPKARSSIEAQIQHFGQTPLQLWSKPHGQRDVSSVDVSGSSVVSTGADRHIQRHVNDDLDWPLAVLDAESVSMQDGIVLLQHVGSYVFTICRSRSLATHRWSPLPDLEGKPYTFEPDCKVVMSGETERATLRSVTGRTRGSSSRVGRRVGGAHVAPVLRDFEMGSLYAITKDGRYVISGGHWDNSVRLSATSEPGRPKQVLYHHRDVVTCVTLSQDGETLVTGARDTLVIVWDMVAAPAKATTTLNSMAAAVVSGPTGSSSPPHGSLPDTGGGSGAGVGLLGSPLVLAVRVGSIDAGASDFKLDGQSERTASLPPSANVMATGLGGAHAKQVVRPEPRFVLRGHKGPVSCVAVHSGIGVIVSGDESGWMLTHSFRKGTLLRAVRDVGVISRCMVSAHAEVLLYARTTRELQIQTINFGLLARVVCDDGLECFAASSDGRFLYTGTQSGRVQIRNRACLNVIHEYAPLEGAVMSVALSTDESVLFAAVTSGRLYVFWLDRERLLSLLAFPTLHGVSHLGTFTA</sequence>
<feature type="region of interest" description="Disordered" evidence="4">
    <location>
        <begin position="563"/>
        <end position="618"/>
    </location>
</feature>
<dbReference type="InterPro" id="IPR036372">
    <property type="entry name" value="BEACH_dom_sf"/>
</dbReference>
<evidence type="ECO:0000256" key="1">
    <source>
        <dbReference type="ARBA" id="ARBA00022574"/>
    </source>
</evidence>
<feature type="domain" description="BEACH" evidence="5">
    <location>
        <begin position="3061"/>
        <end position="3364"/>
    </location>
</feature>
<evidence type="ECO:0000256" key="3">
    <source>
        <dbReference type="PROSITE-ProRule" id="PRU00221"/>
    </source>
</evidence>
<feature type="compositionally biased region" description="Polar residues" evidence="4">
    <location>
        <begin position="1383"/>
        <end position="1407"/>
    </location>
</feature>
<dbReference type="InterPro" id="IPR001680">
    <property type="entry name" value="WD40_rpt"/>
</dbReference>
<feature type="region of interest" description="Disordered" evidence="4">
    <location>
        <begin position="1382"/>
        <end position="1417"/>
    </location>
</feature>